<dbReference type="Proteomes" id="UP001165083">
    <property type="component" value="Unassembled WGS sequence"/>
</dbReference>
<dbReference type="EMBL" id="BSXW01000539">
    <property type="protein sequence ID" value="GMF25021.1"/>
    <property type="molecule type" value="Genomic_DNA"/>
</dbReference>
<evidence type="ECO:0000256" key="2">
    <source>
        <dbReference type="SAM" id="SignalP"/>
    </source>
</evidence>
<keyword evidence="4" id="KW-1185">Reference proteome</keyword>
<feature type="chain" id="PRO_5040891722" evidence="2">
    <location>
        <begin position="22"/>
        <end position="190"/>
    </location>
</feature>
<feature type="signal peptide" evidence="2">
    <location>
        <begin position="1"/>
        <end position="21"/>
    </location>
</feature>
<accession>A0A9W6WS60</accession>
<dbReference type="AlphaFoldDB" id="A0A9W6WS60"/>
<keyword evidence="2" id="KW-0732">Signal</keyword>
<evidence type="ECO:0000313" key="3">
    <source>
        <dbReference type="EMBL" id="GMF25021.1"/>
    </source>
</evidence>
<protein>
    <submittedName>
        <fullName evidence="3">Unnamed protein product</fullName>
    </submittedName>
</protein>
<comment type="caution">
    <text evidence="3">The sequence shown here is derived from an EMBL/GenBank/DDBJ whole genome shotgun (WGS) entry which is preliminary data.</text>
</comment>
<dbReference type="OrthoDB" id="10666371at2759"/>
<feature type="compositionally biased region" description="Low complexity" evidence="1">
    <location>
        <begin position="113"/>
        <end position="126"/>
    </location>
</feature>
<reference evidence="3" key="1">
    <citation type="submission" date="2023-04" db="EMBL/GenBank/DDBJ databases">
        <title>Phytophthora lilii NBRC 32176.</title>
        <authorList>
            <person name="Ichikawa N."/>
            <person name="Sato H."/>
            <person name="Tonouchi N."/>
        </authorList>
    </citation>
    <scope>NUCLEOTIDE SEQUENCE</scope>
    <source>
        <strain evidence="3">NBRC 32176</strain>
    </source>
</reference>
<feature type="compositionally biased region" description="Gly residues" evidence="1">
    <location>
        <begin position="70"/>
        <end position="97"/>
    </location>
</feature>
<evidence type="ECO:0000256" key="1">
    <source>
        <dbReference type="SAM" id="MobiDB-lite"/>
    </source>
</evidence>
<proteinExistence type="predicted"/>
<name>A0A9W6WS60_9STRA</name>
<organism evidence="3 4">
    <name type="scientific">Phytophthora lilii</name>
    <dbReference type="NCBI Taxonomy" id="2077276"/>
    <lineage>
        <taxon>Eukaryota</taxon>
        <taxon>Sar</taxon>
        <taxon>Stramenopiles</taxon>
        <taxon>Oomycota</taxon>
        <taxon>Peronosporomycetes</taxon>
        <taxon>Peronosporales</taxon>
        <taxon>Peronosporaceae</taxon>
        <taxon>Phytophthora</taxon>
    </lineage>
</organism>
<feature type="region of interest" description="Disordered" evidence="1">
    <location>
        <begin position="35"/>
        <end position="160"/>
    </location>
</feature>
<sequence length="190" mass="18973">MRPSPLPRALLAAALLAATSALDFGFENDVTQTAGTVAPGPATESETPPSGVNGFGKFGAPAVPSSSSDGAGGQGWPHQAGAGGQGWPQQAGTGGQGWPHQAGTGRQGWPSQPGTWWTPPSGGWWSQKDNGGGRQEWGTLGVDCSDSNDGGWTPPTGGQGSGTLGVDCSALTRVAGVHLAVTKDPGRYGV</sequence>
<evidence type="ECO:0000313" key="4">
    <source>
        <dbReference type="Proteomes" id="UP001165083"/>
    </source>
</evidence>
<gene>
    <name evidence="3" type="ORF">Plil01_001029600</name>
</gene>